<accession>A0ABQ2XRM8</accession>
<protein>
    <recommendedName>
        <fullName evidence="3">ATP-binding protein</fullName>
    </recommendedName>
</protein>
<gene>
    <name evidence="1" type="ORF">GCM10010946_04380</name>
</gene>
<evidence type="ECO:0000313" key="2">
    <source>
        <dbReference type="Proteomes" id="UP000653343"/>
    </source>
</evidence>
<reference evidence="2" key="1">
    <citation type="journal article" date="2019" name="Int. J. Syst. Evol. Microbiol.">
        <title>The Global Catalogue of Microorganisms (GCM) 10K type strain sequencing project: providing services to taxonomists for standard genome sequencing and annotation.</title>
        <authorList>
            <consortium name="The Broad Institute Genomics Platform"/>
            <consortium name="The Broad Institute Genome Sequencing Center for Infectious Disease"/>
            <person name="Wu L."/>
            <person name="Ma J."/>
        </authorList>
    </citation>
    <scope>NUCLEOTIDE SEQUENCE [LARGE SCALE GENOMIC DNA]</scope>
    <source>
        <strain evidence="2">KCTC 23917</strain>
    </source>
</reference>
<name>A0ABQ2XRM8_9BURK</name>
<dbReference type="Proteomes" id="UP000653343">
    <property type="component" value="Unassembled WGS sequence"/>
</dbReference>
<proteinExistence type="predicted"/>
<sequence length="797" mass="91302">MQSARAGDMATKASEDKDIIYFPIDQGEQAKQAKPEYLLARPVYQRIAGFLKESVNKTSDSFSKDKENIEKKDDLPNSVEAILDLDEHRAHNAILLDGGRGTGKSTILVNLPTFMKDELVEINRSGNNPEILPLSKVLLILKPVDPTLLENDDDLFLNIIVAALLRNKEVKDATQDYEKSKTFYARLQALGSALEGTQKQKSEFGMDKLRAFIGNHSVSDEVHKLFYEALKITGKRLIVLPIDDVDTSLQHAFNNLEVVRRYLASPYVVPIISGDLDLFHEVIWRNFFEGITAKARTVEVDDAKLRAKNLADEYERKLLPVARRNLVQSLKQHIANPKIYLSKDGSPLSISLSEFFNLLNRIHNFWLNDFESSWIKFSFSSVRSLAQLISAVKSELIELDRFLSANFDLKEENIVYLCEILRLEKREEYLNFEKKIRLKLIDVLQSGDYQKDLLLIYLAQANWLDFDRNMLKPFVPETSVFEVALFQPLDQLNAFKDGCIVEGLGVQWREHLDGIIFNEFWLNNLPEKTVLSYPPPDKGVPIPGALFGNSENKIFVSKLLSHNQVYLQEDHGSFVYFGRLFEILVLGLFKNVCVDAVRNVLNEVPFYSLVAFSKTKVIGFPEFQEDRISKFNSSNDVHREDYRVLSELPHWEEIVAEYSSQLIEWRSKYNEFWPDQPSALLIYRVMNKFFTQLAEYESDWGRFKEVNDVTDVAELGLRAFNAFCAAIGSYEVKNHSEISNGSGFGYVGEGFVFSEIYGANIQTSSGQSKGYAYEIFHTHPIRNWLNVNTPTYHEEDI</sequence>
<comment type="caution">
    <text evidence="1">The sequence shown here is derived from an EMBL/GenBank/DDBJ whole genome shotgun (WGS) entry which is preliminary data.</text>
</comment>
<evidence type="ECO:0000313" key="1">
    <source>
        <dbReference type="EMBL" id="GGX30489.1"/>
    </source>
</evidence>
<evidence type="ECO:0008006" key="3">
    <source>
        <dbReference type="Google" id="ProtNLM"/>
    </source>
</evidence>
<keyword evidence="2" id="KW-1185">Reference proteome</keyword>
<dbReference type="EMBL" id="BMYU01000001">
    <property type="protein sequence ID" value="GGX30489.1"/>
    <property type="molecule type" value="Genomic_DNA"/>
</dbReference>
<organism evidence="1 2">
    <name type="scientific">Undibacterium squillarum</name>
    <dbReference type="NCBI Taxonomy" id="1131567"/>
    <lineage>
        <taxon>Bacteria</taxon>
        <taxon>Pseudomonadati</taxon>
        <taxon>Pseudomonadota</taxon>
        <taxon>Betaproteobacteria</taxon>
        <taxon>Burkholderiales</taxon>
        <taxon>Oxalobacteraceae</taxon>
        <taxon>Undibacterium</taxon>
    </lineage>
</organism>